<gene>
    <name evidence="2" type="ORF">F2Q70_00005934</name>
</gene>
<dbReference type="AlphaFoldDB" id="A0A8S9J0B6"/>
<feature type="region of interest" description="Disordered" evidence="1">
    <location>
        <begin position="20"/>
        <end position="41"/>
    </location>
</feature>
<sequence length="108" mass="12366">MVHSLIPLIHVSSERFLEPNPNPSLRKAHDEVKQEVEENEEKKNKIETLNFSLALPDVSLSLTASNAVKNRGWTSNDPLREKYNKKMAGMNGPIEKPKGRKKMKDWET</sequence>
<reference evidence="2" key="1">
    <citation type="submission" date="2019-12" db="EMBL/GenBank/DDBJ databases">
        <title>Genome sequencing and annotation of Brassica cretica.</title>
        <authorList>
            <person name="Studholme D.J."/>
            <person name="Sarris P.F."/>
        </authorList>
    </citation>
    <scope>NUCLEOTIDE SEQUENCE</scope>
    <source>
        <strain evidence="2">PFS-102/07</strain>
        <tissue evidence="2">Leaf</tissue>
    </source>
</reference>
<evidence type="ECO:0000256" key="1">
    <source>
        <dbReference type="SAM" id="MobiDB-lite"/>
    </source>
</evidence>
<feature type="compositionally biased region" description="Basic and acidic residues" evidence="1">
    <location>
        <begin position="27"/>
        <end position="41"/>
    </location>
</feature>
<feature type="compositionally biased region" description="Basic residues" evidence="1">
    <location>
        <begin position="98"/>
        <end position="108"/>
    </location>
</feature>
<organism evidence="2">
    <name type="scientific">Brassica cretica</name>
    <name type="common">Mustard</name>
    <dbReference type="NCBI Taxonomy" id="69181"/>
    <lineage>
        <taxon>Eukaryota</taxon>
        <taxon>Viridiplantae</taxon>
        <taxon>Streptophyta</taxon>
        <taxon>Embryophyta</taxon>
        <taxon>Tracheophyta</taxon>
        <taxon>Spermatophyta</taxon>
        <taxon>Magnoliopsida</taxon>
        <taxon>eudicotyledons</taxon>
        <taxon>Gunneridae</taxon>
        <taxon>Pentapetalae</taxon>
        <taxon>rosids</taxon>
        <taxon>malvids</taxon>
        <taxon>Brassicales</taxon>
        <taxon>Brassicaceae</taxon>
        <taxon>Brassiceae</taxon>
        <taxon>Brassica</taxon>
    </lineage>
</organism>
<dbReference type="EMBL" id="QGKY02001015">
    <property type="protein sequence ID" value="KAF2574557.1"/>
    <property type="molecule type" value="Genomic_DNA"/>
</dbReference>
<accession>A0A8S9J0B6</accession>
<protein>
    <submittedName>
        <fullName evidence="2">Uncharacterized protein</fullName>
    </submittedName>
</protein>
<comment type="caution">
    <text evidence="2">The sequence shown here is derived from an EMBL/GenBank/DDBJ whole genome shotgun (WGS) entry which is preliminary data.</text>
</comment>
<evidence type="ECO:0000313" key="2">
    <source>
        <dbReference type="EMBL" id="KAF2574557.1"/>
    </source>
</evidence>
<proteinExistence type="predicted"/>
<name>A0A8S9J0B6_BRACR</name>
<feature type="region of interest" description="Disordered" evidence="1">
    <location>
        <begin position="70"/>
        <end position="108"/>
    </location>
</feature>